<keyword evidence="3" id="KW-0408">Iron</keyword>
<evidence type="ECO:0000313" key="7">
    <source>
        <dbReference type="Proteomes" id="UP000294360"/>
    </source>
</evidence>
<dbReference type="OrthoDB" id="9800776at2"/>
<evidence type="ECO:0000256" key="2">
    <source>
        <dbReference type="ARBA" id="ARBA00022723"/>
    </source>
</evidence>
<organism evidence="6 7">
    <name type="scientific">Methylocella tundrae</name>
    <dbReference type="NCBI Taxonomy" id="227605"/>
    <lineage>
        <taxon>Bacteria</taxon>
        <taxon>Pseudomonadati</taxon>
        <taxon>Pseudomonadota</taxon>
        <taxon>Alphaproteobacteria</taxon>
        <taxon>Hyphomicrobiales</taxon>
        <taxon>Beijerinckiaceae</taxon>
        <taxon>Methylocella</taxon>
    </lineage>
</organism>
<dbReference type="GO" id="GO:0051537">
    <property type="term" value="F:2 iron, 2 sulfur cluster binding"/>
    <property type="evidence" value="ECO:0007669"/>
    <property type="project" value="UniProtKB-KW"/>
</dbReference>
<dbReference type="PANTHER" id="PTHR40261">
    <property type="match status" value="1"/>
</dbReference>
<sequence>MASNDIDVFVICEAAAIAPGAAKAFSLSRINDAGDPETFPIFVIHTAADEYLGYVNACPHKGVLLNKGPGTFFTQDRKLLECGQHGAMFDIDTGLCVDGPCKAQSLEPVALAVIDGDICLCGVKLVEDDGIPNPFEMPDDGPVVLIDSD</sequence>
<protein>
    <recommendedName>
        <fullName evidence="5">Rieske domain-containing protein</fullName>
    </recommendedName>
</protein>
<dbReference type="SUPFAM" id="SSF50022">
    <property type="entry name" value="ISP domain"/>
    <property type="match status" value="1"/>
</dbReference>
<dbReference type="Pfam" id="PF00355">
    <property type="entry name" value="Rieske"/>
    <property type="match status" value="1"/>
</dbReference>
<proteinExistence type="predicted"/>
<evidence type="ECO:0000313" key="6">
    <source>
        <dbReference type="EMBL" id="VFU10944.1"/>
    </source>
</evidence>
<evidence type="ECO:0000259" key="5">
    <source>
        <dbReference type="PROSITE" id="PS51296"/>
    </source>
</evidence>
<accession>A0A4V6IN71</accession>
<dbReference type="AlphaFoldDB" id="A0A4V6IN71"/>
<evidence type="ECO:0000256" key="3">
    <source>
        <dbReference type="ARBA" id="ARBA00023004"/>
    </source>
</evidence>
<evidence type="ECO:0000256" key="4">
    <source>
        <dbReference type="ARBA" id="ARBA00023014"/>
    </source>
</evidence>
<keyword evidence="2" id="KW-0479">Metal-binding</keyword>
<name>A0A4V6IN71_METTU</name>
<dbReference type="CDD" id="cd03467">
    <property type="entry name" value="Rieske"/>
    <property type="match status" value="1"/>
</dbReference>
<dbReference type="InterPro" id="IPR017941">
    <property type="entry name" value="Rieske_2Fe-2S"/>
</dbReference>
<dbReference type="PANTHER" id="PTHR40261:SF1">
    <property type="entry name" value="RIESKE DOMAIN-CONTAINING PROTEIN"/>
    <property type="match status" value="1"/>
</dbReference>
<dbReference type="PROSITE" id="PS51296">
    <property type="entry name" value="RIESKE"/>
    <property type="match status" value="1"/>
</dbReference>
<dbReference type="RefSeq" id="WP_134491876.1">
    <property type="nucleotide sequence ID" value="NZ_CP139089.1"/>
</dbReference>
<feature type="domain" description="Rieske" evidence="5">
    <location>
        <begin position="22"/>
        <end position="120"/>
    </location>
</feature>
<gene>
    <name evidence="6" type="ORF">MTUNDRAET4_4063</name>
</gene>
<dbReference type="GO" id="GO:0046872">
    <property type="term" value="F:metal ion binding"/>
    <property type="evidence" value="ECO:0007669"/>
    <property type="project" value="UniProtKB-KW"/>
</dbReference>
<dbReference type="Gene3D" id="2.102.10.10">
    <property type="entry name" value="Rieske [2Fe-2S] iron-sulphur domain"/>
    <property type="match status" value="1"/>
</dbReference>
<keyword evidence="4" id="KW-0411">Iron-sulfur</keyword>
<keyword evidence="1" id="KW-0001">2Fe-2S</keyword>
<reference evidence="6 7" key="1">
    <citation type="submission" date="2019-03" db="EMBL/GenBank/DDBJ databases">
        <authorList>
            <person name="Kox A.R. M."/>
        </authorList>
    </citation>
    <scope>NUCLEOTIDE SEQUENCE [LARGE SCALE GENOMIC DNA]</scope>
    <source>
        <strain evidence="6">MTUNDRAET4 annotated genome</strain>
    </source>
</reference>
<dbReference type="InterPro" id="IPR036922">
    <property type="entry name" value="Rieske_2Fe-2S_sf"/>
</dbReference>
<dbReference type="KEGG" id="mtun:MTUNDRAET4_4063"/>
<dbReference type="EMBL" id="LR536450">
    <property type="protein sequence ID" value="VFU10944.1"/>
    <property type="molecule type" value="Genomic_DNA"/>
</dbReference>
<dbReference type="Proteomes" id="UP000294360">
    <property type="component" value="Chromosome"/>
</dbReference>
<evidence type="ECO:0000256" key="1">
    <source>
        <dbReference type="ARBA" id="ARBA00022714"/>
    </source>
</evidence>